<dbReference type="PANTHER" id="PTHR43489">
    <property type="entry name" value="ISOMERASE"/>
    <property type="match status" value="1"/>
</dbReference>
<keyword evidence="1 2" id="KW-0413">Isomerase</keyword>
<dbReference type="PANTHER" id="PTHR43489:SF3">
    <property type="entry name" value="XYLOSE ISOMERASE DOMAIN PROTEIN TIM BARREL"/>
    <property type="match status" value="1"/>
</dbReference>
<dbReference type="InterPro" id="IPR013022">
    <property type="entry name" value="Xyl_isomerase-like_TIM-brl"/>
</dbReference>
<evidence type="ECO:0000256" key="1">
    <source>
        <dbReference type="ARBA" id="ARBA00023235"/>
    </source>
</evidence>
<dbReference type="InterPro" id="IPR050417">
    <property type="entry name" value="Sugar_Epim/Isomerase"/>
</dbReference>
<dbReference type="SUPFAM" id="SSF51658">
    <property type="entry name" value="Xylose isomerase-like"/>
    <property type="match status" value="1"/>
</dbReference>
<sequence length="273" mass="29705">MPVNYNVEKIGAGIQVKMALMTGWFGGLSHVEMVEQVAAYGFPAFENLGAGKWEDKEAVRAKCDELGISVGAIACGGTINGEGPVNPAYHDTFENEVRAAIVNAKALGTKTLLALTGAERSDMSMAQQMDNVVVASKRLAPMLEDAGMVMVYETLNIRKDHKGYALVYSKQAADMVRQVGSPAVKFLFDVYHQQISEGDVIRNLTDFKDEIGHFHFGDNPGRREPGTGELNYKNIFKAIAASGYTGCVSAEFSKSKDLEVEALLRILADCARW</sequence>
<feature type="active site" description="Proton donor/acceptor" evidence="3">
    <location>
        <position position="153"/>
    </location>
</feature>
<organism evidence="5 6">
    <name type="scientific">Oligosphaera ethanolica</name>
    <dbReference type="NCBI Taxonomy" id="760260"/>
    <lineage>
        <taxon>Bacteria</taxon>
        <taxon>Pseudomonadati</taxon>
        <taxon>Lentisphaerota</taxon>
        <taxon>Oligosphaeria</taxon>
        <taxon>Oligosphaerales</taxon>
        <taxon>Oligosphaeraceae</taxon>
        <taxon>Oligosphaera</taxon>
    </lineage>
</organism>
<feature type="domain" description="Xylose isomerase-like TIM barrel" evidence="4">
    <location>
        <begin position="34"/>
        <end position="256"/>
    </location>
</feature>
<proteinExistence type="inferred from homology"/>
<dbReference type="PIRSF" id="PIRSF006241">
    <property type="entry name" value="HyI"/>
    <property type="match status" value="1"/>
</dbReference>
<dbReference type="Gene3D" id="3.20.20.150">
    <property type="entry name" value="Divalent-metal-dependent TIM barrel enzymes"/>
    <property type="match status" value="1"/>
</dbReference>
<comment type="similarity">
    <text evidence="2">Belongs to the hyi family.</text>
</comment>
<evidence type="ECO:0000259" key="4">
    <source>
        <dbReference type="Pfam" id="PF01261"/>
    </source>
</evidence>
<accession>A0AAE3VD32</accession>
<feature type="active site" description="Proton donor/acceptor" evidence="3">
    <location>
        <position position="251"/>
    </location>
</feature>
<dbReference type="AlphaFoldDB" id="A0AAE3VD32"/>
<dbReference type="GO" id="GO:0008903">
    <property type="term" value="F:hydroxypyruvate isomerase activity"/>
    <property type="evidence" value="ECO:0007669"/>
    <property type="project" value="UniProtKB-EC"/>
</dbReference>
<evidence type="ECO:0000256" key="2">
    <source>
        <dbReference type="PIRNR" id="PIRNR006241"/>
    </source>
</evidence>
<dbReference type="Proteomes" id="UP001238163">
    <property type="component" value="Unassembled WGS sequence"/>
</dbReference>
<evidence type="ECO:0000256" key="3">
    <source>
        <dbReference type="PIRSR" id="PIRSR006241-50"/>
    </source>
</evidence>
<comment type="caution">
    <text evidence="5">The sequence shown here is derived from an EMBL/GenBank/DDBJ whole genome shotgun (WGS) entry which is preliminary data.</text>
</comment>
<gene>
    <name evidence="5" type="ORF">J3R75_000053</name>
</gene>
<dbReference type="InterPro" id="IPR036237">
    <property type="entry name" value="Xyl_isomerase-like_sf"/>
</dbReference>
<evidence type="ECO:0000313" key="5">
    <source>
        <dbReference type="EMBL" id="MDQ0287946.1"/>
    </source>
</evidence>
<reference evidence="5" key="1">
    <citation type="submission" date="2023-07" db="EMBL/GenBank/DDBJ databases">
        <title>Genomic Encyclopedia of Type Strains, Phase IV (KMG-IV): sequencing the most valuable type-strain genomes for metagenomic binning, comparative biology and taxonomic classification.</title>
        <authorList>
            <person name="Goeker M."/>
        </authorList>
    </citation>
    <scope>NUCLEOTIDE SEQUENCE</scope>
    <source>
        <strain evidence="5">DSM 24202</strain>
    </source>
</reference>
<evidence type="ECO:0000313" key="6">
    <source>
        <dbReference type="Proteomes" id="UP001238163"/>
    </source>
</evidence>
<dbReference type="Pfam" id="PF01261">
    <property type="entry name" value="AP_endonuc_2"/>
    <property type="match status" value="1"/>
</dbReference>
<dbReference type="EMBL" id="JAUSVL010000001">
    <property type="protein sequence ID" value="MDQ0287946.1"/>
    <property type="molecule type" value="Genomic_DNA"/>
</dbReference>
<name>A0AAE3VD32_9BACT</name>
<keyword evidence="6" id="KW-1185">Reference proteome</keyword>
<dbReference type="RefSeq" id="WP_307259107.1">
    <property type="nucleotide sequence ID" value="NZ_JAUSVL010000001.1"/>
</dbReference>
<dbReference type="InterPro" id="IPR026040">
    <property type="entry name" value="HyI-like"/>
</dbReference>
<dbReference type="EC" id="5.3.1.22" evidence="5"/>
<protein>
    <submittedName>
        <fullName evidence="5">Hydroxypyruvate isomerase</fullName>
        <ecNumber evidence="5">5.3.1.22</ecNumber>
    </submittedName>
</protein>